<comment type="similarity">
    <text evidence="10">Belongs to the insect chemoreceptor superfamily. Heteromeric odorant receptor channel (TC 1.A.69) family.</text>
</comment>
<dbReference type="OMA" id="CIRDQNA"/>
<dbReference type="InParanoid" id="B3N185"/>
<reference evidence="11 12" key="1">
    <citation type="journal article" date="2007" name="Nature">
        <title>Evolution of genes and genomes on the Drosophila phylogeny.</title>
        <authorList>
            <consortium name="Drosophila 12 Genomes Consortium"/>
            <person name="Clark A.G."/>
            <person name="Eisen M.B."/>
            <person name="Smith D.R."/>
            <person name="Bergman C.M."/>
            <person name="Oliver B."/>
            <person name="Markow T.A."/>
            <person name="Kaufman T.C."/>
            <person name="Kellis M."/>
            <person name="Gelbart W."/>
            <person name="Iyer V.N."/>
            <person name="Pollard D.A."/>
            <person name="Sackton T.B."/>
            <person name="Larracuente A.M."/>
            <person name="Singh N.D."/>
            <person name="Abad J.P."/>
            <person name="Abt D.N."/>
            <person name="Adryan B."/>
            <person name="Aguade M."/>
            <person name="Akashi H."/>
            <person name="Anderson W.W."/>
            <person name="Aquadro C.F."/>
            <person name="Ardell D.H."/>
            <person name="Arguello R."/>
            <person name="Artieri C.G."/>
            <person name="Barbash D.A."/>
            <person name="Barker D."/>
            <person name="Barsanti P."/>
            <person name="Batterham P."/>
            <person name="Batzoglou S."/>
            <person name="Begun D."/>
            <person name="Bhutkar A."/>
            <person name="Blanco E."/>
            <person name="Bosak S.A."/>
            <person name="Bradley R.K."/>
            <person name="Brand A.D."/>
            <person name="Brent M.R."/>
            <person name="Brooks A.N."/>
            <person name="Brown R.H."/>
            <person name="Butlin R.K."/>
            <person name="Caggese C."/>
            <person name="Calvi B.R."/>
            <person name="Bernardo de Carvalho A."/>
            <person name="Caspi A."/>
            <person name="Castrezana S."/>
            <person name="Celniker S.E."/>
            <person name="Chang J.L."/>
            <person name="Chapple C."/>
            <person name="Chatterji S."/>
            <person name="Chinwalla A."/>
            <person name="Civetta A."/>
            <person name="Clifton S.W."/>
            <person name="Comeron J.M."/>
            <person name="Costello J.C."/>
            <person name="Coyne J.A."/>
            <person name="Daub J."/>
            <person name="David R.G."/>
            <person name="Delcher A.L."/>
            <person name="Delehaunty K."/>
            <person name="Do C.B."/>
            <person name="Ebling H."/>
            <person name="Edwards K."/>
            <person name="Eickbush T."/>
            <person name="Evans J.D."/>
            <person name="Filipski A."/>
            <person name="Findeiss S."/>
            <person name="Freyhult E."/>
            <person name="Fulton L."/>
            <person name="Fulton R."/>
            <person name="Garcia A.C."/>
            <person name="Gardiner A."/>
            <person name="Garfield D.A."/>
            <person name="Garvin B.E."/>
            <person name="Gibson G."/>
            <person name="Gilbert D."/>
            <person name="Gnerre S."/>
            <person name="Godfrey J."/>
            <person name="Good R."/>
            <person name="Gotea V."/>
            <person name="Gravely B."/>
            <person name="Greenberg A.J."/>
            <person name="Griffiths-Jones S."/>
            <person name="Gross S."/>
            <person name="Guigo R."/>
            <person name="Gustafson E.A."/>
            <person name="Haerty W."/>
            <person name="Hahn M.W."/>
            <person name="Halligan D.L."/>
            <person name="Halpern A.L."/>
            <person name="Halter G.M."/>
            <person name="Han M.V."/>
            <person name="Heger A."/>
            <person name="Hillier L."/>
            <person name="Hinrichs A.S."/>
            <person name="Holmes I."/>
            <person name="Hoskins R.A."/>
            <person name="Hubisz M.J."/>
            <person name="Hultmark D."/>
            <person name="Huntley M.A."/>
            <person name="Jaffe D.B."/>
            <person name="Jagadeeshan S."/>
            <person name="Jeck W.R."/>
            <person name="Johnson J."/>
            <person name="Jones C.D."/>
            <person name="Jordan W.C."/>
            <person name="Karpen G.H."/>
            <person name="Kataoka E."/>
            <person name="Keightley P.D."/>
            <person name="Kheradpour P."/>
            <person name="Kirkness E.F."/>
            <person name="Koerich L.B."/>
            <person name="Kristiansen K."/>
            <person name="Kudrna D."/>
            <person name="Kulathinal R.J."/>
            <person name="Kumar S."/>
            <person name="Kwok R."/>
            <person name="Lander E."/>
            <person name="Langley C.H."/>
            <person name="Lapoint R."/>
            <person name="Lazzaro B.P."/>
            <person name="Lee S.J."/>
            <person name="Levesque L."/>
            <person name="Li R."/>
            <person name="Lin C.F."/>
            <person name="Lin M.F."/>
            <person name="Lindblad-Toh K."/>
            <person name="Llopart A."/>
            <person name="Long M."/>
            <person name="Low L."/>
            <person name="Lozovsky E."/>
            <person name="Lu J."/>
            <person name="Luo M."/>
            <person name="Machado C.A."/>
            <person name="Makalowski W."/>
            <person name="Marzo M."/>
            <person name="Matsuda M."/>
            <person name="Matzkin L."/>
            <person name="McAllister B."/>
            <person name="McBride C.S."/>
            <person name="McKernan B."/>
            <person name="McKernan K."/>
            <person name="Mendez-Lago M."/>
            <person name="Minx P."/>
            <person name="Mollenhauer M.U."/>
            <person name="Montooth K."/>
            <person name="Mount S.M."/>
            <person name="Mu X."/>
            <person name="Myers E."/>
            <person name="Negre B."/>
            <person name="Newfeld S."/>
            <person name="Nielsen R."/>
            <person name="Noor M.A."/>
            <person name="O'Grady P."/>
            <person name="Pachter L."/>
            <person name="Papaceit M."/>
            <person name="Parisi M.J."/>
            <person name="Parisi M."/>
            <person name="Parts L."/>
            <person name="Pedersen J.S."/>
            <person name="Pesole G."/>
            <person name="Phillippy A.M."/>
            <person name="Ponting C.P."/>
            <person name="Pop M."/>
            <person name="Porcelli D."/>
            <person name="Powell J.R."/>
            <person name="Prohaska S."/>
            <person name="Pruitt K."/>
            <person name="Puig M."/>
            <person name="Quesneville H."/>
            <person name="Ram K.R."/>
            <person name="Rand D."/>
            <person name="Rasmussen M.D."/>
            <person name="Reed L.K."/>
            <person name="Reenan R."/>
            <person name="Reily A."/>
            <person name="Remington K.A."/>
            <person name="Rieger T.T."/>
            <person name="Ritchie M.G."/>
            <person name="Robin C."/>
            <person name="Rogers Y.H."/>
            <person name="Rohde C."/>
            <person name="Rozas J."/>
            <person name="Rubenfield M.J."/>
            <person name="Ruiz A."/>
            <person name="Russo S."/>
            <person name="Salzberg S.L."/>
            <person name="Sanchez-Gracia A."/>
            <person name="Saranga D.J."/>
            <person name="Sato H."/>
            <person name="Schaeffer S.W."/>
            <person name="Schatz M.C."/>
            <person name="Schlenke T."/>
            <person name="Schwartz R."/>
            <person name="Segarra C."/>
            <person name="Singh R.S."/>
            <person name="Sirot L."/>
            <person name="Sirota M."/>
            <person name="Sisneros N.B."/>
            <person name="Smith C.D."/>
            <person name="Smith T.F."/>
            <person name="Spieth J."/>
            <person name="Stage D.E."/>
            <person name="Stark A."/>
            <person name="Stephan W."/>
            <person name="Strausberg R.L."/>
            <person name="Strempel S."/>
            <person name="Sturgill D."/>
            <person name="Sutton G."/>
            <person name="Sutton G.G."/>
            <person name="Tao W."/>
            <person name="Teichmann S."/>
            <person name="Tobari Y.N."/>
            <person name="Tomimura Y."/>
            <person name="Tsolas J.M."/>
            <person name="Valente V.L."/>
            <person name="Venter E."/>
            <person name="Venter J.C."/>
            <person name="Vicario S."/>
            <person name="Vieira F.G."/>
            <person name="Vilella A.J."/>
            <person name="Villasante A."/>
            <person name="Walenz B."/>
            <person name="Wang J."/>
            <person name="Wasserman M."/>
            <person name="Watts T."/>
            <person name="Wilson D."/>
            <person name="Wilson R.K."/>
            <person name="Wing R.A."/>
            <person name="Wolfner M.F."/>
            <person name="Wong A."/>
            <person name="Wong G.K."/>
            <person name="Wu C.I."/>
            <person name="Wu G."/>
            <person name="Yamamoto D."/>
            <person name="Yang H.P."/>
            <person name="Yang S.P."/>
            <person name="Yorke J.A."/>
            <person name="Yoshida K."/>
            <person name="Zdobnov E."/>
            <person name="Zhang P."/>
            <person name="Zhang Y."/>
            <person name="Zimin A.V."/>
            <person name="Baldwin J."/>
            <person name="Abdouelleil A."/>
            <person name="Abdulkadir J."/>
            <person name="Abebe A."/>
            <person name="Abera B."/>
            <person name="Abreu J."/>
            <person name="Acer S.C."/>
            <person name="Aftuck L."/>
            <person name="Alexander A."/>
            <person name="An P."/>
            <person name="Anderson E."/>
            <person name="Anderson S."/>
            <person name="Arachi H."/>
            <person name="Azer M."/>
            <person name="Bachantsang P."/>
            <person name="Barry A."/>
            <person name="Bayul T."/>
            <person name="Berlin A."/>
            <person name="Bessette D."/>
            <person name="Bloom T."/>
            <person name="Blye J."/>
            <person name="Boguslavskiy L."/>
            <person name="Bonnet C."/>
            <person name="Boukhgalter B."/>
            <person name="Bourzgui I."/>
            <person name="Brown A."/>
            <person name="Cahill P."/>
            <person name="Channer S."/>
            <person name="Cheshatsang Y."/>
            <person name="Chuda L."/>
            <person name="Citroen M."/>
            <person name="Collymore A."/>
            <person name="Cooke P."/>
            <person name="Costello M."/>
            <person name="D'Aco K."/>
            <person name="Daza R."/>
            <person name="De Haan G."/>
            <person name="DeGray S."/>
            <person name="DeMaso C."/>
            <person name="Dhargay N."/>
            <person name="Dooley K."/>
            <person name="Dooley E."/>
            <person name="Doricent M."/>
            <person name="Dorje P."/>
            <person name="Dorjee K."/>
            <person name="Dupes A."/>
            <person name="Elong R."/>
            <person name="Falk J."/>
            <person name="Farina A."/>
            <person name="Faro S."/>
            <person name="Ferguson D."/>
            <person name="Fisher S."/>
            <person name="Foley C.D."/>
            <person name="Franke A."/>
            <person name="Friedrich D."/>
            <person name="Gadbois L."/>
            <person name="Gearin G."/>
            <person name="Gearin C.R."/>
            <person name="Giannoukos G."/>
            <person name="Goode T."/>
            <person name="Graham J."/>
            <person name="Grandbois E."/>
            <person name="Grewal S."/>
            <person name="Gyaltsen K."/>
            <person name="Hafez N."/>
            <person name="Hagos B."/>
            <person name="Hall J."/>
            <person name="Henson C."/>
            <person name="Hollinger A."/>
            <person name="Honan T."/>
            <person name="Huard M.D."/>
            <person name="Hughes L."/>
            <person name="Hurhula B."/>
            <person name="Husby M.E."/>
            <person name="Kamat A."/>
            <person name="Kanga B."/>
            <person name="Kashin S."/>
            <person name="Khazanovich D."/>
            <person name="Kisner P."/>
            <person name="Lance K."/>
            <person name="Lara M."/>
            <person name="Lee W."/>
            <person name="Lennon N."/>
            <person name="Letendre F."/>
            <person name="LeVine R."/>
            <person name="Lipovsky A."/>
            <person name="Liu X."/>
            <person name="Liu J."/>
            <person name="Liu S."/>
            <person name="Lokyitsang T."/>
            <person name="Lokyitsang Y."/>
            <person name="Lubonja R."/>
            <person name="Lui A."/>
            <person name="MacDonald P."/>
            <person name="Magnisalis V."/>
            <person name="Maru K."/>
            <person name="Matthews C."/>
            <person name="McCusker W."/>
            <person name="McDonough S."/>
            <person name="Mehta T."/>
            <person name="Meldrim J."/>
            <person name="Meneus L."/>
            <person name="Mihai O."/>
            <person name="Mihalev A."/>
            <person name="Mihova T."/>
            <person name="Mittelman R."/>
            <person name="Mlenga V."/>
            <person name="Montmayeur A."/>
            <person name="Mulrain L."/>
            <person name="Navidi A."/>
            <person name="Naylor J."/>
            <person name="Negash T."/>
            <person name="Nguyen T."/>
            <person name="Nguyen N."/>
            <person name="Nicol R."/>
            <person name="Norbu C."/>
            <person name="Norbu N."/>
            <person name="Novod N."/>
            <person name="O'Neill B."/>
            <person name="Osman S."/>
            <person name="Markiewicz E."/>
            <person name="Oyono O.L."/>
            <person name="Patti C."/>
            <person name="Phunkhang P."/>
            <person name="Pierre F."/>
            <person name="Priest M."/>
            <person name="Raghuraman S."/>
            <person name="Rege F."/>
            <person name="Reyes R."/>
            <person name="Rise C."/>
            <person name="Rogov P."/>
            <person name="Ross K."/>
            <person name="Ryan E."/>
            <person name="Settipalli S."/>
            <person name="Shea T."/>
            <person name="Sherpa N."/>
            <person name="Shi L."/>
            <person name="Shih D."/>
            <person name="Sparrow T."/>
            <person name="Spaulding J."/>
            <person name="Stalker J."/>
            <person name="Stange-Thomann N."/>
            <person name="Stavropoulos S."/>
            <person name="Stone C."/>
            <person name="Strader C."/>
            <person name="Tesfaye S."/>
            <person name="Thomson T."/>
            <person name="Thoulutsang Y."/>
            <person name="Thoulutsang D."/>
            <person name="Topham K."/>
            <person name="Topping I."/>
            <person name="Tsamla T."/>
            <person name="Vassiliev H."/>
            <person name="Vo A."/>
            <person name="Wangchuk T."/>
            <person name="Wangdi T."/>
            <person name="Weiand M."/>
            <person name="Wilkinson J."/>
            <person name="Wilson A."/>
            <person name="Yadav S."/>
            <person name="Young G."/>
            <person name="Yu Q."/>
            <person name="Zembek L."/>
            <person name="Zhong D."/>
            <person name="Zimmer A."/>
            <person name="Zwirko Z."/>
            <person name="Jaffe D.B."/>
            <person name="Alvarez P."/>
            <person name="Brockman W."/>
            <person name="Butler J."/>
            <person name="Chin C."/>
            <person name="Gnerre S."/>
            <person name="Grabherr M."/>
            <person name="Kleber M."/>
            <person name="Mauceli E."/>
            <person name="MacCallum I."/>
        </authorList>
    </citation>
    <scope>NUCLEOTIDE SEQUENCE [LARGE SCALE GENOMIC DNA]</scope>
    <source>
        <strain evidence="12">Tucson 14024-0371.13</strain>
    </source>
</reference>
<dbReference type="InterPro" id="IPR004117">
    <property type="entry name" value="7tm6_olfct_rcpt"/>
</dbReference>
<dbReference type="FunCoup" id="B3N185">
    <property type="interactions" value="22"/>
</dbReference>
<keyword evidence="6 10" id="KW-1133">Transmembrane helix</keyword>
<comment type="subcellular location">
    <subcellularLocation>
        <location evidence="1 10">Cell membrane</location>
        <topology evidence="1 10">Multi-pass membrane protein</topology>
    </subcellularLocation>
</comment>
<dbReference type="PANTHER" id="PTHR21137:SF35">
    <property type="entry name" value="ODORANT RECEPTOR 19A-RELATED"/>
    <property type="match status" value="1"/>
</dbReference>
<keyword evidence="7 10" id="KW-0472">Membrane</keyword>
<dbReference type="PhylomeDB" id="B3N185"/>
<dbReference type="EMBL" id="CH902652">
    <property type="protein sequence ID" value="EDV33606.1"/>
    <property type="molecule type" value="Genomic_DNA"/>
</dbReference>
<dbReference type="Proteomes" id="UP000007801">
    <property type="component" value="Unassembled WGS sequence"/>
</dbReference>
<dbReference type="AlphaFoldDB" id="B3N185"/>
<dbReference type="GeneID" id="6496715"/>
<evidence type="ECO:0000313" key="12">
    <source>
        <dbReference type="Proteomes" id="UP000007801"/>
    </source>
</evidence>
<dbReference type="STRING" id="7217.B3N185"/>
<feature type="transmembrane region" description="Helical" evidence="10">
    <location>
        <begin position="244"/>
        <end position="271"/>
    </location>
</feature>
<evidence type="ECO:0000256" key="5">
    <source>
        <dbReference type="ARBA" id="ARBA00022725"/>
    </source>
</evidence>
<accession>B3N185</accession>
<keyword evidence="8 10" id="KW-0675">Receptor</keyword>
<evidence type="ECO:0000313" key="11">
    <source>
        <dbReference type="EMBL" id="EDV33606.1"/>
    </source>
</evidence>
<dbReference type="GO" id="GO:0007165">
    <property type="term" value="P:signal transduction"/>
    <property type="evidence" value="ECO:0007669"/>
    <property type="project" value="UniProtKB-KW"/>
</dbReference>
<dbReference type="GO" id="GO:0004984">
    <property type="term" value="F:olfactory receptor activity"/>
    <property type="evidence" value="ECO:0007669"/>
    <property type="project" value="InterPro"/>
</dbReference>
<dbReference type="KEGG" id="dan:6496715"/>
<dbReference type="PANTHER" id="PTHR21137">
    <property type="entry name" value="ODORANT RECEPTOR"/>
    <property type="match status" value="1"/>
</dbReference>
<evidence type="ECO:0000256" key="6">
    <source>
        <dbReference type="ARBA" id="ARBA00022989"/>
    </source>
</evidence>
<keyword evidence="5 10" id="KW-0552">Olfaction</keyword>
<evidence type="ECO:0000256" key="4">
    <source>
        <dbReference type="ARBA" id="ARBA00022692"/>
    </source>
</evidence>
<dbReference type="eggNOG" id="ENOG502RTKY">
    <property type="taxonomic scope" value="Eukaryota"/>
</dbReference>
<dbReference type="GO" id="GO:0005549">
    <property type="term" value="F:odorant binding"/>
    <property type="evidence" value="ECO:0007669"/>
    <property type="project" value="InterPro"/>
</dbReference>
<protein>
    <recommendedName>
        <fullName evidence="10">Odorant receptor</fullName>
    </recommendedName>
</protein>
<evidence type="ECO:0000256" key="9">
    <source>
        <dbReference type="ARBA" id="ARBA00023224"/>
    </source>
</evidence>
<dbReference type="OrthoDB" id="7548151at2759"/>
<evidence type="ECO:0000256" key="8">
    <source>
        <dbReference type="ARBA" id="ARBA00023170"/>
    </source>
</evidence>
<evidence type="ECO:0000256" key="7">
    <source>
        <dbReference type="ARBA" id="ARBA00023136"/>
    </source>
</evidence>
<feature type="transmembrane region" description="Helical" evidence="10">
    <location>
        <begin position="119"/>
        <end position="141"/>
    </location>
</feature>
<comment type="caution">
    <text evidence="10">Lacks conserved residue(s) required for the propagation of feature annotation.</text>
</comment>
<feature type="transmembrane region" description="Helical" evidence="10">
    <location>
        <begin position="32"/>
        <end position="54"/>
    </location>
</feature>
<keyword evidence="4 10" id="KW-0812">Transmembrane</keyword>
<keyword evidence="12" id="KW-1185">Reference proteome</keyword>
<dbReference type="HOGENOM" id="CLU_033399_8_1_1"/>
<evidence type="ECO:0000256" key="2">
    <source>
        <dbReference type="ARBA" id="ARBA00022475"/>
    </source>
</evidence>
<sequence>MEILGKSYFCDQRLAWRVLGAQDLSEGHFRGWAMAFHFLVALAFPMLALSLFSYDSTLENITNFSLTITSLATIVKFGLYTRRLSNLAEMENIIAEMDKRVAGLEQRICHRLMKKRLHFLSRGFLLISCIVIVSLQMSFLFKDKRSLPYPSWFPLDWTSSWSSYIVAVAYQQLVVFVQVFQNYVGDSFPPLALFLIAQQCQLLNLRISGIGFQGESLQANEAELRECIKDQKQLYRLLDLSRSVITWPMFVQFIVIAINVGVTVFGLVFYVETVYDRIYYVSFLIGLTLETYPLCFYGTNMENSFHELHYAAFRCNWVEQSRSFRSTMLILSERTKMNQLLLAGGLVPIHLSTFQATCKAAYSFFTLMSNTMKQET</sequence>
<keyword evidence="2" id="KW-1003">Cell membrane</keyword>
<evidence type="ECO:0000256" key="10">
    <source>
        <dbReference type="RuleBase" id="RU351113"/>
    </source>
</evidence>
<evidence type="ECO:0000256" key="3">
    <source>
        <dbReference type="ARBA" id="ARBA00022606"/>
    </source>
</evidence>
<name>B3N185_DROAN</name>
<proteinExistence type="inferred from homology"/>
<dbReference type="Pfam" id="PF02949">
    <property type="entry name" value="7tm_6"/>
    <property type="match status" value="1"/>
</dbReference>
<keyword evidence="3 10" id="KW-0716">Sensory transduction</keyword>
<gene>
    <name evidence="11" type="primary">Dana\GF13880</name>
    <name evidence="11" type="synonym">dana_GLEANR_13962</name>
    <name evidence="11" type="ORF">GF13880</name>
</gene>
<feature type="transmembrane region" description="Helical" evidence="10">
    <location>
        <begin position="277"/>
        <end position="297"/>
    </location>
</feature>
<evidence type="ECO:0000256" key="1">
    <source>
        <dbReference type="ARBA" id="ARBA00004651"/>
    </source>
</evidence>
<organism evidence="11 12">
    <name type="scientific">Drosophila ananassae</name>
    <name type="common">Fruit fly</name>
    <dbReference type="NCBI Taxonomy" id="7217"/>
    <lineage>
        <taxon>Eukaryota</taxon>
        <taxon>Metazoa</taxon>
        <taxon>Ecdysozoa</taxon>
        <taxon>Arthropoda</taxon>
        <taxon>Hexapoda</taxon>
        <taxon>Insecta</taxon>
        <taxon>Pterygota</taxon>
        <taxon>Neoptera</taxon>
        <taxon>Endopterygota</taxon>
        <taxon>Diptera</taxon>
        <taxon>Brachycera</taxon>
        <taxon>Muscomorpha</taxon>
        <taxon>Ephydroidea</taxon>
        <taxon>Drosophilidae</taxon>
        <taxon>Drosophila</taxon>
        <taxon>Sophophora</taxon>
    </lineage>
</organism>
<keyword evidence="9 10" id="KW-0807">Transducer</keyword>
<dbReference type="GO" id="GO:0005886">
    <property type="term" value="C:plasma membrane"/>
    <property type="evidence" value="ECO:0007669"/>
    <property type="project" value="UniProtKB-SubCell"/>
</dbReference>